<reference evidence="1 2" key="1">
    <citation type="journal article" date="2018" name="Proc. Natl. Acad. Sci. U.S.A.">
        <title>Draft genome sequence of Camellia sinensis var. sinensis provides insights into the evolution of the tea genome and tea quality.</title>
        <authorList>
            <person name="Wei C."/>
            <person name="Yang H."/>
            <person name="Wang S."/>
            <person name="Zhao J."/>
            <person name="Liu C."/>
            <person name="Gao L."/>
            <person name="Xia E."/>
            <person name="Lu Y."/>
            <person name="Tai Y."/>
            <person name="She G."/>
            <person name="Sun J."/>
            <person name="Cao H."/>
            <person name="Tong W."/>
            <person name="Gao Q."/>
            <person name="Li Y."/>
            <person name="Deng W."/>
            <person name="Jiang X."/>
            <person name="Wang W."/>
            <person name="Chen Q."/>
            <person name="Zhang S."/>
            <person name="Li H."/>
            <person name="Wu J."/>
            <person name="Wang P."/>
            <person name="Li P."/>
            <person name="Shi C."/>
            <person name="Zheng F."/>
            <person name="Jian J."/>
            <person name="Huang B."/>
            <person name="Shan D."/>
            <person name="Shi M."/>
            <person name="Fang C."/>
            <person name="Yue Y."/>
            <person name="Li F."/>
            <person name="Li D."/>
            <person name="Wei S."/>
            <person name="Han B."/>
            <person name="Jiang C."/>
            <person name="Yin Y."/>
            <person name="Xia T."/>
            <person name="Zhang Z."/>
            <person name="Bennetzen J.L."/>
            <person name="Zhao S."/>
            <person name="Wan X."/>
        </authorList>
    </citation>
    <scope>NUCLEOTIDE SEQUENCE [LARGE SCALE GENOMIC DNA]</scope>
    <source>
        <strain evidence="2">cv. Shuchazao</strain>
        <tissue evidence="1">Leaf</tissue>
    </source>
</reference>
<evidence type="ECO:0000313" key="1">
    <source>
        <dbReference type="EMBL" id="THG00697.1"/>
    </source>
</evidence>
<comment type="caution">
    <text evidence="1">The sequence shown here is derived from an EMBL/GenBank/DDBJ whole genome shotgun (WGS) entry which is preliminary data.</text>
</comment>
<evidence type="ECO:0000313" key="2">
    <source>
        <dbReference type="Proteomes" id="UP000306102"/>
    </source>
</evidence>
<dbReference type="AlphaFoldDB" id="A0A4V3WKF8"/>
<proteinExistence type="predicted"/>
<sequence>MPSGSALGKSNEHFSLVSDPNLQINTCFIGLCPSGRTRDYTWIQALEGHSSKWNSLYNDLTIESTSSKNSVIVIEPEIVEVLVSVVPVSEEENQIHNYRIPCDDSFAHLEVQFRFMGLSNEVDGVLGQTYRPYFKNPAKAGWRWLEGKICIGN</sequence>
<accession>A0A4V3WKF8</accession>
<organism evidence="1 2">
    <name type="scientific">Camellia sinensis var. sinensis</name>
    <name type="common">China tea</name>
    <dbReference type="NCBI Taxonomy" id="542762"/>
    <lineage>
        <taxon>Eukaryota</taxon>
        <taxon>Viridiplantae</taxon>
        <taxon>Streptophyta</taxon>
        <taxon>Embryophyta</taxon>
        <taxon>Tracheophyta</taxon>
        <taxon>Spermatophyta</taxon>
        <taxon>Magnoliopsida</taxon>
        <taxon>eudicotyledons</taxon>
        <taxon>Gunneridae</taxon>
        <taxon>Pentapetalae</taxon>
        <taxon>asterids</taxon>
        <taxon>Ericales</taxon>
        <taxon>Theaceae</taxon>
        <taxon>Camellia</taxon>
    </lineage>
</organism>
<keyword evidence="2" id="KW-1185">Reference proteome</keyword>
<dbReference type="PANTHER" id="PTHR31656">
    <property type="entry name" value="ROOT CAP DOMAIN-CONTAINING PROTEIN"/>
    <property type="match status" value="1"/>
</dbReference>
<dbReference type="EMBL" id="SDRB02011614">
    <property type="protein sequence ID" value="THG00697.1"/>
    <property type="molecule type" value="Genomic_DNA"/>
</dbReference>
<dbReference type="Pfam" id="PF06830">
    <property type="entry name" value="Root_cap"/>
    <property type="match status" value="1"/>
</dbReference>
<gene>
    <name evidence="1" type="ORF">TEA_025445</name>
</gene>
<dbReference type="STRING" id="542762.A0A4V3WKF8"/>
<dbReference type="Proteomes" id="UP000306102">
    <property type="component" value="Unassembled WGS sequence"/>
</dbReference>
<name>A0A4V3WKF8_CAMSN</name>
<dbReference type="InterPro" id="IPR009646">
    <property type="entry name" value="Root_cap"/>
</dbReference>
<protein>
    <submittedName>
        <fullName evidence="1">Uncharacterized protein</fullName>
    </submittedName>
</protein>